<dbReference type="SUPFAM" id="SSF55874">
    <property type="entry name" value="ATPase domain of HSP90 chaperone/DNA topoisomerase II/histidine kinase"/>
    <property type="match status" value="1"/>
</dbReference>
<keyword evidence="1" id="KW-0812">Transmembrane</keyword>
<dbReference type="PANTHER" id="PTHR34220">
    <property type="entry name" value="SENSOR HISTIDINE KINASE YPDA"/>
    <property type="match status" value="1"/>
</dbReference>
<accession>A0ABW7FTC9</accession>
<keyword evidence="1" id="KW-0472">Membrane</keyword>
<proteinExistence type="predicted"/>
<dbReference type="PANTHER" id="PTHR34220:SF9">
    <property type="entry name" value="SIGNAL TRANSDUCTION HISTIDINE KINASE INTERNAL REGION DOMAIN-CONTAINING PROTEIN"/>
    <property type="match status" value="1"/>
</dbReference>
<organism evidence="3 4">
    <name type="scientific">Roseateles rivi</name>
    <dbReference type="NCBI Taxonomy" id="3299028"/>
    <lineage>
        <taxon>Bacteria</taxon>
        <taxon>Pseudomonadati</taxon>
        <taxon>Pseudomonadota</taxon>
        <taxon>Betaproteobacteria</taxon>
        <taxon>Burkholderiales</taxon>
        <taxon>Sphaerotilaceae</taxon>
        <taxon>Roseateles</taxon>
    </lineage>
</organism>
<evidence type="ECO:0000313" key="3">
    <source>
        <dbReference type="EMBL" id="MFG6447591.1"/>
    </source>
</evidence>
<keyword evidence="1" id="KW-1133">Transmembrane helix</keyword>
<gene>
    <name evidence="3" type="ORF">ACG0Z6_04970</name>
</gene>
<sequence>MRVLMAKFKSWFRSGLWCGPGLPWSQWVYPGPTRVFTPAELARAGTAPWPRGIDMVVVLNALVVWSVYANMPGGVPAWSWPAVLLVLVLGLMAARQLWARPHRRLLNTQVWAHWALIIGVLVVTAQWWGKEALKSQESVLLALLLTEVIVQTAWWGLTLYRSHQIAARLVELDGQDERVRLAARLATAQIQPHFIFNTLASLQHWVDVRDERASALLRDFTQYLRGALPAFSQEALPLAQELVLVRHYLRIMQARLGARLRWHEEIALPQALLEGTRLPPGAWLTLVENAIGHGVEPALQGGEVWLRMSLLPAQAGQGARLCVSVHNSGEPLRPDTMPGPDSQGLRNTRERLQALYGSAAALGLQKDESGHTWAWMTLPLAPEWFELSPPAQA</sequence>
<dbReference type="Gene3D" id="3.30.565.10">
    <property type="entry name" value="Histidine kinase-like ATPase, C-terminal domain"/>
    <property type="match status" value="1"/>
</dbReference>
<evidence type="ECO:0000313" key="4">
    <source>
        <dbReference type="Proteomes" id="UP001606099"/>
    </source>
</evidence>
<dbReference type="InterPro" id="IPR036890">
    <property type="entry name" value="HATPase_C_sf"/>
</dbReference>
<comment type="caution">
    <text evidence="3">The sequence shown here is derived from an EMBL/GenBank/DDBJ whole genome shotgun (WGS) entry which is preliminary data.</text>
</comment>
<evidence type="ECO:0000259" key="2">
    <source>
        <dbReference type="Pfam" id="PF06580"/>
    </source>
</evidence>
<dbReference type="Proteomes" id="UP001606099">
    <property type="component" value="Unassembled WGS sequence"/>
</dbReference>
<dbReference type="InterPro" id="IPR050640">
    <property type="entry name" value="Bact_2-comp_sensor_kinase"/>
</dbReference>
<feature type="transmembrane region" description="Helical" evidence="1">
    <location>
        <begin position="110"/>
        <end position="128"/>
    </location>
</feature>
<dbReference type="EMBL" id="JBIGHZ010000002">
    <property type="protein sequence ID" value="MFG6447591.1"/>
    <property type="molecule type" value="Genomic_DNA"/>
</dbReference>
<protein>
    <submittedName>
        <fullName evidence="3">Sensor histidine kinase</fullName>
        <ecNumber evidence="3">2.7.13.3</ecNumber>
    </submittedName>
</protein>
<dbReference type="Pfam" id="PF06580">
    <property type="entry name" value="His_kinase"/>
    <property type="match status" value="1"/>
</dbReference>
<name>A0ABW7FTC9_9BURK</name>
<evidence type="ECO:0000256" key="1">
    <source>
        <dbReference type="SAM" id="Phobius"/>
    </source>
</evidence>
<dbReference type="RefSeq" id="WP_394459062.1">
    <property type="nucleotide sequence ID" value="NZ_JBIGHZ010000002.1"/>
</dbReference>
<feature type="domain" description="Signal transduction histidine kinase internal region" evidence="2">
    <location>
        <begin position="186"/>
        <end position="260"/>
    </location>
</feature>
<reference evidence="3 4" key="1">
    <citation type="submission" date="2024-08" db="EMBL/GenBank/DDBJ databases">
        <authorList>
            <person name="Lu H."/>
        </authorList>
    </citation>
    <scope>NUCLEOTIDE SEQUENCE [LARGE SCALE GENOMIC DNA]</scope>
    <source>
        <strain evidence="3 4">BYS180W</strain>
    </source>
</reference>
<feature type="transmembrane region" description="Helical" evidence="1">
    <location>
        <begin position="53"/>
        <end position="71"/>
    </location>
</feature>
<feature type="transmembrane region" description="Helical" evidence="1">
    <location>
        <begin position="77"/>
        <end position="98"/>
    </location>
</feature>
<dbReference type="GO" id="GO:0004673">
    <property type="term" value="F:protein histidine kinase activity"/>
    <property type="evidence" value="ECO:0007669"/>
    <property type="project" value="UniProtKB-EC"/>
</dbReference>
<keyword evidence="3" id="KW-0418">Kinase</keyword>
<keyword evidence="4" id="KW-1185">Reference proteome</keyword>
<dbReference type="InterPro" id="IPR010559">
    <property type="entry name" value="Sig_transdc_His_kin_internal"/>
</dbReference>
<feature type="transmembrane region" description="Helical" evidence="1">
    <location>
        <begin position="140"/>
        <end position="160"/>
    </location>
</feature>
<dbReference type="EC" id="2.7.13.3" evidence="3"/>
<keyword evidence="3" id="KW-0808">Transferase</keyword>